<dbReference type="Gene3D" id="3.90.1200.10">
    <property type="match status" value="1"/>
</dbReference>
<feature type="domain" description="Aminoglycoside phosphotransferase" evidence="1">
    <location>
        <begin position="39"/>
        <end position="249"/>
    </location>
</feature>
<dbReference type="GO" id="GO:0016301">
    <property type="term" value="F:kinase activity"/>
    <property type="evidence" value="ECO:0007669"/>
    <property type="project" value="UniProtKB-KW"/>
</dbReference>
<evidence type="ECO:0000259" key="1">
    <source>
        <dbReference type="Pfam" id="PF01636"/>
    </source>
</evidence>
<organism evidence="2 3">
    <name type="scientific">Stackebrandtia endophytica</name>
    <dbReference type="NCBI Taxonomy" id="1496996"/>
    <lineage>
        <taxon>Bacteria</taxon>
        <taxon>Bacillati</taxon>
        <taxon>Actinomycetota</taxon>
        <taxon>Actinomycetes</taxon>
        <taxon>Glycomycetales</taxon>
        <taxon>Glycomycetaceae</taxon>
        <taxon>Stackebrandtia</taxon>
    </lineage>
</organism>
<dbReference type="Proteomes" id="UP000317043">
    <property type="component" value="Unassembled WGS sequence"/>
</dbReference>
<dbReference type="EMBL" id="VFOW01000001">
    <property type="protein sequence ID" value="TQL75717.1"/>
    <property type="molecule type" value="Genomic_DNA"/>
</dbReference>
<dbReference type="InParanoid" id="A0A543AT09"/>
<dbReference type="SUPFAM" id="SSF56112">
    <property type="entry name" value="Protein kinase-like (PK-like)"/>
    <property type="match status" value="1"/>
</dbReference>
<dbReference type="RefSeq" id="WP_142036016.1">
    <property type="nucleotide sequence ID" value="NZ_JBHTGS010000001.1"/>
</dbReference>
<dbReference type="InterPro" id="IPR051678">
    <property type="entry name" value="AGP_Transferase"/>
</dbReference>
<proteinExistence type="predicted"/>
<dbReference type="Pfam" id="PF01636">
    <property type="entry name" value="APH"/>
    <property type="match status" value="1"/>
</dbReference>
<sequence length="332" mass="36590">MCAESTPSVEGSTTDPALVRTLAAAGLPTTGRFLPKAGWVSRVWVGDEYVVRLNNGRFRDAYRHEATVADLLTDSEVPHARILAHGDGPDGPWSVSERLPGRTLYDAWPMADLHTRRAIIESLGLALRALHRVPAPVGPLPPWLADALAGKSWPAFHPPVVGAALQQVEAARRRPGHDPRLLADVADWIRDRLALFATDELVLVHGDLHGSNVMVDKGHVTGLIDFAEALTQPADVELDTILRWCAKAREYPPTPDEQGLDEATLIEVPGWLHSAYPELFESDNLRERLNFYDLCRELAIHAHHPGPDIREAARGRIARLLSGHNHLDGLIW</sequence>
<evidence type="ECO:0000313" key="3">
    <source>
        <dbReference type="Proteomes" id="UP000317043"/>
    </source>
</evidence>
<dbReference type="OrthoDB" id="2801014at2"/>
<dbReference type="AlphaFoldDB" id="A0A543AT09"/>
<dbReference type="InterPro" id="IPR011009">
    <property type="entry name" value="Kinase-like_dom_sf"/>
</dbReference>
<protein>
    <submittedName>
        <fullName evidence="2">Aminoglycoside phosphotransferase (APT) family kinase protein</fullName>
    </submittedName>
</protein>
<comment type="caution">
    <text evidence="2">The sequence shown here is derived from an EMBL/GenBank/DDBJ whole genome shotgun (WGS) entry which is preliminary data.</text>
</comment>
<dbReference type="PANTHER" id="PTHR21310">
    <property type="entry name" value="AMINOGLYCOSIDE PHOSPHOTRANSFERASE-RELATED-RELATED"/>
    <property type="match status" value="1"/>
</dbReference>
<gene>
    <name evidence="2" type="ORF">FB566_1229</name>
</gene>
<reference evidence="2 3" key="1">
    <citation type="submission" date="2019-06" db="EMBL/GenBank/DDBJ databases">
        <title>Sequencing the genomes of 1000 actinobacteria strains.</title>
        <authorList>
            <person name="Klenk H.-P."/>
        </authorList>
    </citation>
    <scope>NUCLEOTIDE SEQUENCE [LARGE SCALE GENOMIC DNA]</scope>
    <source>
        <strain evidence="2 3">DSM 45928</strain>
    </source>
</reference>
<accession>A0A543AT09</accession>
<keyword evidence="3" id="KW-1185">Reference proteome</keyword>
<keyword evidence="2" id="KW-0808">Transferase</keyword>
<dbReference type="PANTHER" id="PTHR21310:SF15">
    <property type="entry name" value="AMINOGLYCOSIDE PHOSPHOTRANSFERASE DOMAIN-CONTAINING PROTEIN"/>
    <property type="match status" value="1"/>
</dbReference>
<name>A0A543AT09_9ACTN</name>
<keyword evidence="2" id="KW-0418">Kinase</keyword>
<evidence type="ECO:0000313" key="2">
    <source>
        <dbReference type="EMBL" id="TQL75717.1"/>
    </source>
</evidence>
<dbReference type="InterPro" id="IPR002575">
    <property type="entry name" value="Aminoglycoside_PTrfase"/>
</dbReference>